<sequence length="555" mass="64078">MPLTNVFRRLYLSESEAAASANARSQVGVIEGGLKQDSALLNLPMDILVLFLNYLRMRDLIALSLTTKRLRWVCPVIAPHDNDPSKPPGADGIARPTSRLAKFLFEGQRKGEALCSRRTHQRFLPPSKDTHDKCPYCAHPLCPPSCPTALMLDTLNGIFYPAHLYRTHQAVFRYAATAIQRFFSEKLYSNSHEPTRYVSEGIPYRIVYSTIWCEHHRCPRDLFSSPQHRSSIFSTGIHNFLNEYTHTRSDVQWRTATTSKELGHWIHDRWRAGYKPTSQNLPCKADSDYEAASNAELGIPVHEAYFYASVCLHCFHTTSHQMIGSLPTPFEYSCTCGHITGNRWCPRCGVTTVKFTRIEVFDLPTDQTEIINTFPPRKYILPREGFWLFLAIDHEVRPSANPRDPEPRRLYPINREMAEKYLAIVRGYTILPLPPQPRIKLQDLPYPILREIYLYQNPVHPLYPVYRKFEDSGYFFLCASYYFIKAAFGLVGPLQSLDYLKEPWYLMCTGRKDGFNLTEVFWKGQMDAKFREKQWKDARVAWSMGIGLRALLDQK</sequence>
<dbReference type="SUPFAM" id="SSF81383">
    <property type="entry name" value="F-box domain"/>
    <property type="match status" value="1"/>
</dbReference>
<dbReference type="Proteomes" id="UP001373714">
    <property type="component" value="Unassembled WGS sequence"/>
</dbReference>
<evidence type="ECO:0000313" key="3">
    <source>
        <dbReference type="Proteomes" id="UP001373714"/>
    </source>
</evidence>
<reference evidence="2 3" key="1">
    <citation type="submission" date="2019-10" db="EMBL/GenBank/DDBJ databases">
        <authorList>
            <person name="Palmer J.M."/>
        </authorList>
    </citation>
    <scope>NUCLEOTIDE SEQUENCE [LARGE SCALE GENOMIC DNA]</scope>
    <source>
        <strain evidence="2 3">TWF730</strain>
    </source>
</reference>
<protein>
    <recommendedName>
        <fullName evidence="1">F-box domain-containing protein</fullName>
    </recommendedName>
</protein>
<name>A0AAV9VPU6_9PEZI</name>
<dbReference type="InterPro" id="IPR036047">
    <property type="entry name" value="F-box-like_dom_sf"/>
</dbReference>
<dbReference type="PROSITE" id="PS50181">
    <property type="entry name" value="FBOX"/>
    <property type="match status" value="1"/>
</dbReference>
<dbReference type="AlphaFoldDB" id="A0AAV9VPU6"/>
<evidence type="ECO:0000313" key="2">
    <source>
        <dbReference type="EMBL" id="KAK6363442.1"/>
    </source>
</evidence>
<gene>
    <name evidence="2" type="ORF">TWF730_000873</name>
</gene>
<comment type="caution">
    <text evidence="2">The sequence shown here is derived from an EMBL/GenBank/DDBJ whole genome shotgun (WGS) entry which is preliminary data.</text>
</comment>
<accession>A0AAV9VPU6</accession>
<proteinExistence type="predicted"/>
<keyword evidence="3" id="KW-1185">Reference proteome</keyword>
<organism evidence="2 3">
    <name type="scientific">Orbilia blumenaviensis</name>
    <dbReference type="NCBI Taxonomy" id="1796055"/>
    <lineage>
        <taxon>Eukaryota</taxon>
        <taxon>Fungi</taxon>
        <taxon>Dikarya</taxon>
        <taxon>Ascomycota</taxon>
        <taxon>Pezizomycotina</taxon>
        <taxon>Orbiliomycetes</taxon>
        <taxon>Orbiliales</taxon>
        <taxon>Orbiliaceae</taxon>
        <taxon>Orbilia</taxon>
    </lineage>
</organism>
<feature type="domain" description="F-box" evidence="1">
    <location>
        <begin position="37"/>
        <end position="71"/>
    </location>
</feature>
<evidence type="ECO:0000259" key="1">
    <source>
        <dbReference type="PROSITE" id="PS50181"/>
    </source>
</evidence>
<dbReference type="EMBL" id="JAVHNS010000001">
    <property type="protein sequence ID" value="KAK6363442.1"/>
    <property type="molecule type" value="Genomic_DNA"/>
</dbReference>
<dbReference type="InterPro" id="IPR001810">
    <property type="entry name" value="F-box_dom"/>
</dbReference>